<evidence type="ECO:0000313" key="8">
    <source>
        <dbReference type="EMBL" id="KAA0259509.1"/>
    </source>
</evidence>
<keyword evidence="3" id="KW-0949">S-adenosyl-L-methionine</keyword>
<dbReference type="PANTHER" id="PTHR43787">
    <property type="entry name" value="FEMO COFACTOR BIOSYNTHESIS PROTEIN NIFB-RELATED"/>
    <property type="match status" value="1"/>
</dbReference>
<feature type="domain" description="Radical SAM core" evidence="7">
    <location>
        <begin position="13"/>
        <end position="249"/>
    </location>
</feature>
<dbReference type="InterPro" id="IPR058240">
    <property type="entry name" value="rSAM_sf"/>
</dbReference>
<dbReference type="Gene3D" id="3.20.20.70">
    <property type="entry name" value="Aldolase class I"/>
    <property type="match status" value="1"/>
</dbReference>
<dbReference type="SUPFAM" id="SSF102114">
    <property type="entry name" value="Radical SAM enzymes"/>
    <property type="match status" value="1"/>
</dbReference>
<keyword evidence="5" id="KW-0408">Iron</keyword>
<dbReference type="GO" id="GO:0051539">
    <property type="term" value="F:4 iron, 4 sulfur cluster binding"/>
    <property type="evidence" value="ECO:0007669"/>
    <property type="project" value="UniProtKB-KW"/>
</dbReference>
<evidence type="ECO:0000256" key="2">
    <source>
        <dbReference type="ARBA" id="ARBA00022485"/>
    </source>
</evidence>
<evidence type="ECO:0000256" key="1">
    <source>
        <dbReference type="ARBA" id="ARBA00001966"/>
    </source>
</evidence>
<dbReference type="SFLD" id="SFLDS00029">
    <property type="entry name" value="Radical_SAM"/>
    <property type="match status" value="1"/>
</dbReference>
<dbReference type="Proteomes" id="UP000322876">
    <property type="component" value="Unassembled WGS sequence"/>
</dbReference>
<keyword evidence="9" id="KW-1185">Reference proteome</keyword>
<gene>
    <name evidence="8" type="ORF">FHQ18_01130</name>
</gene>
<dbReference type="EMBL" id="VFJB01000001">
    <property type="protein sequence ID" value="KAA0259509.1"/>
    <property type="molecule type" value="Genomic_DNA"/>
</dbReference>
<reference evidence="8 9" key="1">
    <citation type="submission" date="2019-06" db="EMBL/GenBank/DDBJ databases">
        <title>Genomic insights into carbon and energy metabolism of Deferribacter autotrophicus revealed new metabolic traits in the phylum Deferribacteres.</title>
        <authorList>
            <person name="Slobodkin A.I."/>
            <person name="Slobodkina G.B."/>
            <person name="Allioux M."/>
            <person name="Alain K."/>
            <person name="Jebbar M."/>
            <person name="Shadrin V."/>
            <person name="Kublanov I.V."/>
            <person name="Toshchakov S.V."/>
            <person name="Bonch-Osmolovskaya E.A."/>
        </authorList>
    </citation>
    <scope>NUCLEOTIDE SEQUENCE [LARGE SCALE GENOMIC DNA]</scope>
    <source>
        <strain evidence="8 9">SL50</strain>
    </source>
</reference>
<dbReference type="Pfam" id="PF04055">
    <property type="entry name" value="Radical_SAM"/>
    <property type="match status" value="1"/>
</dbReference>
<evidence type="ECO:0000256" key="3">
    <source>
        <dbReference type="ARBA" id="ARBA00022691"/>
    </source>
</evidence>
<name>A0A5A8F7S6_9BACT</name>
<dbReference type="SFLD" id="SFLDG01083">
    <property type="entry name" value="Uncharacterised_Radical_SAM_Su"/>
    <property type="match status" value="1"/>
</dbReference>
<dbReference type="GO" id="GO:0046872">
    <property type="term" value="F:metal ion binding"/>
    <property type="evidence" value="ECO:0007669"/>
    <property type="project" value="UniProtKB-KW"/>
</dbReference>
<accession>A0A5A8F7S6</accession>
<evidence type="ECO:0000259" key="7">
    <source>
        <dbReference type="PROSITE" id="PS51918"/>
    </source>
</evidence>
<evidence type="ECO:0000256" key="5">
    <source>
        <dbReference type="ARBA" id="ARBA00023004"/>
    </source>
</evidence>
<dbReference type="GO" id="GO:0003824">
    <property type="term" value="F:catalytic activity"/>
    <property type="evidence" value="ECO:0007669"/>
    <property type="project" value="InterPro"/>
</dbReference>
<dbReference type="PANTHER" id="PTHR43787:SF11">
    <property type="entry name" value="UPF0026 PROTEIN SLR1464"/>
    <property type="match status" value="1"/>
</dbReference>
<dbReference type="InterPro" id="IPR013785">
    <property type="entry name" value="Aldolase_TIM"/>
</dbReference>
<dbReference type="AlphaFoldDB" id="A0A5A8F7S6"/>
<evidence type="ECO:0000256" key="6">
    <source>
        <dbReference type="ARBA" id="ARBA00023014"/>
    </source>
</evidence>
<evidence type="ECO:0000313" key="9">
    <source>
        <dbReference type="Proteomes" id="UP000322876"/>
    </source>
</evidence>
<organism evidence="8 9">
    <name type="scientific">Deferribacter autotrophicus</name>
    <dbReference type="NCBI Taxonomy" id="500465"/>
    <lineage>
        <taxon>Bacteria</taxon>
        <taxon>Pseudomonadati</taxon>
        <taxon>Deferribacterota</taxon>
        <taxon>Deferribacteres</taxon>
        <taxon>Deferribacterales</taxon>
        <taxon>Deferribacteraceae</taxon>
        <taxon>Deferribacter</taxon>
    </lineage>
</organism>
<comment type="cofactor">
    <cofactor evidence="1">
        <name>[4Fe-4S] cluster</name>
        <dbReference type="ChEBI" id="CHEBI:49883"/>
    </cofactor>
</comment>
<keyword evidence="6" id="KW-0411">Iron-sulfur</keyword>
<keyword evidence="2" id="KW-0004">4Fe-4S</keyword>
<comment type="caution">
    <text evidence="8">The sequence shown here is derived from an EMBL/GenBank/DDBJ whole genome shotgun (WGS) entry which is preliminary data.</text>
</comment>
<dbReference type="CDD" id="cd01335">
    <property type="entry name" value="Radical_SAM"/>
    <property type="match status" value="1"/>
</dbReference>
<protein>
    <submittedName>
        <fullName evidence="8">Radical SAM protein</fullName>
    </submittedName>
</protein>
<proteinExistence type="predicted"/>
<dbReference type="InterPro" id="IPR040084">
    <property type="entry name" value="GTPase_Obg"/>
</dbReference>
<evidence type="ECO:0000256" key="4">
    <source>
        <dbReference type="ARBA" id="ARBA00022723"/>
    </source>
</evidence>
<keyword evidence="4" id="KW-0479">Metal-binding</keyword>
<dbReference type="OrthoDB" id="9800840at2"/>
<dbReference type="PROSITE" id="PS51918">
    <property type="entry name" value="RADICAL_SAM"/>
    <property type="match status" value="1"/>
</dbReference>
<sequence length="307" mass="35017">MKFVFGPVPSRRLGASLGVNLVPHKICSFDCIYCEVGKTTELTSERRRFFKPEDLLKEFKIKYEKRKDKVDVVTFTGAGEPTLNIDLGYLAEKIKEIIDKPLAILTNSSLIMRDDVRRELMNFDIVVPSLDAVTDKTFAEVNKPVEGIKINDIIAGLKQFCTEFKGEVYIEVLLVKGVNDSNEDLQRLTEVLKDIEYTKVQLNTVFRPTAYKGVVGLSEKELLEKALFLSKNGVRVEPVGNYVKKLNNEGENIVEDVVELLKMRPCTEEDLILLFGTAKIKEVVERLIEKDMIVEKEHDGELFYFKK</sequence>
<dbReference type="InterPro" id="IPR007197">
    <property type="entry name" value="rSAM"/>
</dbReference>
<dbReference type="RefSeq" id="WP_149265329.1">
    <property type="nucleotide sequence ID" value="NZ_VFJB01000001.1"/>
</dbReference>